<feature type="compositionally biased region" description="Basic and acidic residues" evidence="1">
    <location>
        <begin position="147"/>
        <end position="156"/>
    </location>
</feature>
<proteinExistence type="predicted"/>
<comment type="caution">
    <text evidence="2">The sequence shown here is derived from an EMBL/GenBank/DDBJ whole genome shotgun (WGS) entry which is preliminary data.</text>
</comment>
<dbReference type="RefSeq" id="WP_110006984.1">
    <property type="nucleotide sequence ID" value="NZ_QGTX01000001.1"/>
</dbReference>
<protein>
    <submittedName>
        <fullName evidence="2">Uncharacterized protein</fullName>
    </submittedName>
</protein>
<reference evidence="3" key="1">
    <citation type="submission" date="2018-05" db="EMBL/GenBank/DDBJ databases">
        <authorList>
            <person name="Klenk H.-P."/>
            <person name="Huntemann M."/>
            <person name="Clum A."/>
            <person name="Pillay M."/>
            <person name="Palaniappan K."/>
            <person name="Varghese N."/>
            <person name="Mikhailova N."/>
            <person name="Stamatis D."/>
            <person name="Reddy T."/>
            <person name="Daum C."/>
            <person name="Shapiro N."/>
            <person name="Ivanova N."/>
            <person name="Kyrpides N."/>
            <person name="Woyke T."/>
        </authorList>
    </citation>
    <scope>NUCLEOTIDE SEQUENCE [LARGE SCALE GENOMIC DNA]</scope>
    <source>
        <strain evidence="3">DSM 45417</strain>
    </source>
</reference>
<sequence>MTWSKLSDDFPDDCDCLSDAAFRLHVEGLCWSNRKLLDCRIPRDHLRRFATHPEALPELVAVGWWTEDGDELAIRHHAGYQRTREQVLAQQAANAANGKKGGRPRKGTGSPRELSEIHPLTRSASESRSERDGTGSGQEALTGPLAEDAHAREDDERAAALRAVRARIAERERQRQATP</sequence>
<accession>A0A317QQ39</accession>
<gene>
    <name evidence="2" type="ORF">JD79_04113</name>
</gene>
<organism evidence="2 3">
    <name type="scientific">Geodermatophilus normandii</name>
    <dbReference type="NCBI Taxonomy" id="1137989"/>
    <lineage>
        <taxon>Bacteria</taxon>
        <taxon>Bacillati</taxon>
        <taxon>Actinomycetota</taxon>
        <taxon>Actinomycetes</taxon>
        <taxon>Geodermatophilales</taxon>
        <taxon>Geodermatophilaceae</taxon>
        <taxon>Geodermatophilus</taxon>
    </lineage>
</organism>
<feature type="region of interest" description="Disordered" evidence="1">
    <location>
        <begin position="91"/>
        <end position="156"/>
    </location>
</feature>
<dbReference type="OrthoDB" id="3790554at2"/>
<dbReference type="EMBL" id="QGTX01000001">
    <property type="protein sequence ID" value="PWW24921.1"/>
    <property type="molecule type" value="Genomic_DNA"/>
</dbReference>
<name>A0A317QQ39_9ACTN</name>
<evidence type="ECO:0000256" key="1">
    <source>
        <dbReference type="SAM" id="MobiDB-lite"/>
    </source>
</evidence>
<keyword evidence="3" id="KW-1185">Reference proteome</keyword>
<evidence type="ECO:0000313" key="2">
    <source>
        <dbReference type="EMBL" id="PWW24921.1"/>
    </source>
</evidence>
<evidence type="ECO:0000313" key="3">
    <source>
        <dbReference type="Proteomes" id="UP000246661"/>
    </source>
</evidence>
<dbReference type="AlphaFoldDB" id="A0A317QQ39"/>
<dbReference type="Proteomes" id="UP000246661">
    <property type="component" value="Unassembled WGS sequence"/>
</dbReference>